<evidence type="ECO:0000256" key="7">
    <source>
        <dbReference type="PIRSR" id="PIRSR037913-1"/>
    </source>
</evidence>
<evidence type="ECO:0000256" key="8">
    <source>
        <dbReference type="PIRSR" id="PIRSR037913-2"/>
    </source>
</evidence>
<dbReference type="InterPro" id="IPR037138">
    <property type="entry name" value="His_deacetylse_dom_sf"/>
</dbReference>
<dbReference type="PANTHER" id="PTHR10625">
    <property type="entry name" value="HISTONE DEACETYLASE HDAC1-RELATED"/>
    <property type="match status" value="1"/>
</dbReference>
<feature type="binding site" evidence="8">
    <location>
        <position position="266"/>
    </location>
    <ligand>
        <name>substrate</name>
    </ligand>
</feature>
<keyword evidence="3 6" id="KW-0378">Hydrolase</keyword>
<dbReference type="InterPro" id="IPR003084">
    <property type="entry name" value="HDAC_I/II"/>
</dbReference>
<keyword evidence="9" id="KW-0479">Metal-binding</keyword>
<feature type="domain" description="Histone deacetylase" evidence="11">
    <location>
        <begin position="207"/>
        <end position="280"/>
    </location>
</feature>
<dbReference type="EC" id="3.5.1.98" evidence="2 6"/>
<proteinExistence type="inferred from homology"/>
<dbReference type="GO" id="GO:0040029">
    <property type="term" value="P:epigenetic regulation of gene expression"/>
    <property type="evidence" value="ECO:0007669"/>
    <property type="project" value="TreeGrafter"/>
</dbReference>
<dbReference type="Gene3D" id="3.40.800.20">
    <property type="entry name" value="Histone deacetylase domain"/>
    <property type="match status" value="2"/>
</dbReference>
<evidence type="ECO:0000313" key="12">
    <source>
        <dbReference type="EnsemblPlants" id="ONIVA04G29040.1"/>
    </source>
</evidence>
<dbReference type="GO" id="GO:0000118">
    <property type="term" value="C:histone deacetylase complex"/>
    <property type="evidence" value="ECO:0007669"/>
    <property type="project" value="UniProtKB-ARBA"/>
</dbReference>
<evidence type="ECO:0000259" key="11">
    <source>
        <dbReference type="Pfam" id="PF00850"/>
    </source>
</evidence>
<dbReference type="PANTHER" id="PTHR10625:SF10">
    <property type="entry name" value="HISTONE DEACETYLASE HDAC1"/>
    <property type="match status" value="1"/>
</dbReference>
<feature type="binding site" evidence="9">
    <location>
        <position position="227"/>
    </location>
    <ligand>
        <name>a divalent metal cation</name>
        <dbReference type="ChEBI" id="CHEBI:60240"/>
    </ligand>
</feature>
<comment type="similarity">
    <text evidence="6">Belongs to the histone deacetylase family. HD Type 1 subfamily.</text>
</comment>
<comment type="cofactor">
    <cofactor evidence="1">
        <name>Zn(2+)</name>
        <dbReference type="ChEBI" id="CHEBI:29105"/>
    </cofactor>
</comment>
<organism evidence="12">
    <name type="scientific">Oryza nivara</name>
    <name type="common">Indian wild rice</name>
    <name type="synonym">Oryza sativa f. spontanea</name>
    <dbReference type="NCBI Taxonomy" id="4536"/>
    <lineage>
        <taxon>Eukaryota</taxon>
        <taxon>Viridiplantae</taxon>
        <taxon>Streptophyta</taxon>
        <taxon>Embryophyta</taxon>
        <taxon>Tracheophyta</taxon>
        <taxon>Spermatophyta</taxon>
        <taxon>Magnoliopsida</taxon>
        <taxon>Liliopsida</taxon>
        <taxon>Poales</taxon>
        <taxon>Poaceae</taxon>
        <taxon>BOP clade</taxon>
        <taxon>Oryzoideae</taxon>
        <taxon>Oryzeae</taxon>
        <taxon>Oryzinae</taxon>
        <taxon>Oryza</taxon>
    </lineage>
</organism>
<feature type="binding site" evidence="9">
    <location>
        <position position="191"/>
    </location>
    <ligand>
        <name>a divalent metal cation</name>
        <dbReference type="ChEBI" id="CHEBI:60240"/>
    </ligand>
</feature>
<feature type="region of interest" description="Disordered" evidence="10">
    <location>
        <begin position="339"/>
        <end position="408"/>
    </location>
</feature>
<accession>A0A0E0H7U2</accession>
<feature type="compositionally biased region" description="Basic and acidic residues" evidence="10">
    <location>
        <begin position="339"/>
        <end position="350"/>
    </location>
</feature>
<dbReference type="AlphaFoldDB" id="A0A0E0H7U2"/>
<feature type="active site" description="Proton acceptor" evidence="7">
    <location>
        <position position="154"/>
    </location>
</feature>
<feature type="binding site" evidence="9">
    <location>
        <position position="189"/>
    </location>
    <ligand>
        <name>a divalent metal cation</name>
        <dbReference type="ChEBI" id="CHEBI:60240"/>
    </ligand>
</feature>
<comment type="catalytic activity">
    <reaction evidence="5 6">
        <text>N(6)-acetyl-L-lysyl-[histone] + H2O = L-lysyl-[histone] + acetate</text>
        <dbReference type="Rhea" id="RHEA:58196"/>
        <dbReference type="Rhea" id="RHEA-COMP:9845"/>
        <dbReference type="Rhea" id="RHEA-COMP:11338"/>
        <dbReference type="ChEBI" id="CHEBI:15377"/>
        <dbReference type="ChEBI" id="CHEBI:29969"/>
        <dbReference type="ChEBI" id="CHEBI:30089"/>
        <dbReference type="ChEBI" id="CHEBI:61930"/>
        <dbReference type="EC" id="3.5.1.98"/>
    </reaction>
</comment>
<protein>
    <recommendedName>
        <fullName evidence="2 6">Histone deacetylase</fullName>
        <ecNumber evidence="2 6">3.5.1.98</ecNumber>
    </recommendedName>
</protein>
<dbReference type="Proteomes" id="UP000006591">
    <property type="component" value="Chromosome 4"/>
</dbReference>
<evidence type="ECO:0000256" key="5">
    <source>
        <dbReference type="ARBA" id="ARBA00048287"/>
    </source>
</evidence>
<dbReference type="PRINTS" id="PR01271">
    <property type="entry name" value="HISDACETLASE"/>
</dbReference>
<reference evidence="12" key="2">
    <citation type="submission" date="2018-04" db="EMBL/GenBank/DDBJ databases">
        <title>OnivRS2 (Oryza nivara Reference Sequence Version 2).</title>
        <authorList>
            <person name="Zhang J."/>
            <person name="Kudrna D."/>
            <person name="Lee S."/>
            <person name="Talag J."/>
            <person name="Rajasekar S."/>
            <person name="Welchert J."/>
            <person name="Hsing Y.-I."/>
            <person name="Wing R.A."/>
        </authorList>
    </citation>
    <scope>NUCLEOTIDE SEQUENCE [LARGE SCALE GENOMIC DNA]</scope>
    <source>
        <strain evidence="12">SL10</strain>
    </source>
</reference>
<feature type="domain" description="Histone deacetylase" evidence="11">
    <location>
        <begin position="41"/>
        <end position="205"/>
    </location>
</feature>
<evidence type="ECO:0000256" key="1">
    <source>
        <dbReference type="ARBA" id="ARBA00001947"/>
    </source>
</evidence>
<keyword evidence="13" id="KW-1185">Reference proteome</keyword>
<evidence type="ECO:0000313" key="13">
    <source>
        <dbReference type="Proteomes" id="UP000006591"/>
    </source>
</evidence>
<evidence type="ECO:0000256" key="10">
    <source>
        <dbReference type="SAM" id="MobiDB-lite"/>
    </source>
</evidence>
<evidence type="ECO:0000256" key="9">
    <source>
        <dbReference type="PIRSR" id="PIRSR037913-3"/>
    </source>
</evidence>
<dbReference type="PRINTS" id="PR01270">
    <property type="entry name" value="HDASUPER"/>
</dbReference>
<comment type="subcellular location">
    <subcellularLocation>
        <location evidence="6">Nucleus</location>
    </subcellularLocation>
</comment>
<dbReference type="Gramene" id="ONIVA04G29040.1">
    <property type="protein sequence ID" value="ONIVA04G29040.1"/>
    <property type="gene ID" value="ONIVA04G29040"/>
</dbReference>
<dbReference type="InterPro" id="IPR023801">
    <property type="entry name" value="His_deacetylse_dom"/>
</dbReference>
<dbReference type="GO" id="GO:0141221">
    <property type="term" value="F:histone deacetylase activity, hydrolytic mechanism"/>
    <property type="evidence" value="ECO:0007669"/>
    <property type="project" value="UniProtKB-EC"/>
</dbReference>
<feature type="binding site" evidence="8">
    <location>
        <position position="162"/>
    </location>
    <ligand>
        <name>substrate</name>
    </ligand>
</feature>
<evidence type="ECO:0000256" key="2">
    <source>
        <dbReference type="ARBA" id="ARBA00012111"/>
    </source>
</evidence>
<dbReference type="InterPro" id="IPR000286">
    <property type="entry name" value="HDACs"/>
</dbReference>
<evidence type="ECO:0000256" key="4">
    <source>
        <dbReference type="ARBA" id="ARBA00022853"/>
    </source>
</evidence>
<dbReference type="GO" id="GO:0046872">
    <property type="term" value="F:metal ion binding"/>
    <property type="evidence" value="ECO:0007669"/>
    <property type="project" value="UniProtKB-KW"/>
</dbReference>
<keyword evidence="6" id="KW-0804">Transcription</keyword>
<evidence type="ECO:0000256" key="3">
    <source>
        <dbReference type="ARBA" id="ARBA00022801"/>
    </source>
</evidence>
<dbReference type="Pfam" id="PF00850">
    <property type="entry name" value="Hist_deacetyl"/>
    <property type="match status" value="2"/>
</dbReference>
<dbReference type="InterPro" id="IPR023696">
    <property type="entry name" value="Ureohydrolase_dom_sf"/>
</dbReference>
<keyword evidence="6" id="KW-0805">Transcription regulation</keyword>
<keyword evidence="4 6" id="KW-0156">Chromatin regulator</keyword>
<feature type="binding site" evidence="8">
    <location>
        <position position="112"/>
    </location>
    <ligand>
        <name>substrate</name>
    </ligand>
</feature>
<name>A0A0E0H7U2_ORYNI</name>
<dbReference type="PIRSF" id="PIRSF037913">
    <property type="entry name" value="His_deacetylse_1"/>
    <property type="match status" value="1"/>
</dbReference>
<dbReference type="SUPFAM" id="SSF52768">
    <property type="entry name" value="Arginase/deacetylase"/>
    <property type="match status" value="1"/>
</dbReference>
<keyword evidence="6" id="KW-0539">Nucleus</keyword>
<reference evidence="12" key="1">
    <citation type="submission" date="2015-04" db="UniProtKB">
        <authorList>
            <consortium name="EnsemblPlants"/>
        </authorList>
    </citation>
    <scope>IDENTIFICATION</scope>
    <source>
        <strain evidence="12">SL10</strain>
    </source>
</reference>
<dbReference type="EnsemblPlants" id="ONIVA04G29040.1">
    <property type="protein sequence ID" value="ONIVA04G29040.1"/>
    <property type="gene ID" value="ONIVA04G29040"/>
</dbReference>
<sequence length="408" mass="45356">MAASGEGASLASAAGGEDGRRRRVSYFYEPSIGDYYYGQGHPMKPHRIRMAHSLVVHYGLHRLLELSRPYPASDADIRRFHSDDYVAFLASATGNPALLDARAVKRFNVGEDCPVFDGLFPFCQASAGGSIGAAVKLNRGDADITVNWAGGLHHAKKGEASGFCYVNDIVLAILELLKFHRRVLYVDIDVHHGDGVEEAFFTTNRCIIKKVMEVYQPDVVVLQCGADSLAGDRLGCFNLSVKGHADCLRYLRSFNIPMMVLGGGGYTIRNVARCWCYETAVAVGVEPDNKLPYNDYYEYFGPDYNLHIQPRSVENLNSTKDLENIKSMILDHLSKIEHVPSTQFHDRPSDPEAPEQEEEDMDKRPPQRSRLWSGGAYESDTEDPDNMKTETNDLSASSVMKDESNDDS</sequence>
<evidence type="ECO:0000256" key="6">
    <source>
        <dbReference type="PIRNR" id="PIRNR037913"/>
    </source>
</evidence>